<dbReference type="AlphaFoldDB" id="A0A381VRM7"/>
<feature type="domain" description="Phosphotyrosine protein phosphatase I" evidence="1">
    <location>
        <begin position="2"/>
        <end position="129"/>
    </location>
</feature>
<dbReference type="SMART" id="SM00226">
    <property type="entry name" value="LMWPc"/>
    <property type="match status" value="1"/>
</dbReference>
<proteinExistence type="predicted"/>
<evidence type="ECO:0000313" key="2">
    <source>
        <dbReference type="EMBL" id="SVA42952.1"/>
    </source>
</evidence>
<dbReference type="SUPFAM" id="SSF52788">
    <property type="entry name" value="Phosphotyrosine protein phosphatases I"/>
    <property type="match status" value="1"/>
</dbReference>
<protein>
    <recommendedName>
        <fullName evidence="1">Phosphotyrosine protein phosphatase I domain-containing protein</fullName>
    </recommendedName>
</protein>
<dbReference type="Pfam" id="PF01451">
    <property type="entry name" value="LMWPc"/>
    <property type="match status" value="1"/>
</dbReference>
<sequence length="131" mass="14609">VGRSQVAEALFNQLSREPAISAGTVADAIVERTKPASRRLKDGGSSAITYMNEQGVDISESLRDQLTPEMVQEADKVVVMADDDNWPNYLRNSDKVVVWTIEDTRGMDPDSARPLYDEIKRRIQDLIKESG</sequence>
<accession>A0A381VRM7</accession>
<feature type="non-terminal residue" evidence="2">
    <location>
        <position position="1"/>
    </location>
</feature>
<reference evidence="2" key="1">
    <citation type="submission" date="2018-05" db="EMBL/GenBank/DDBJ databases">
        <authorList>
            <person name="Lanie J.A."/>
            <person name="Ng W.-L."/>
            <person name="Kazmierczak K.M."/>
            <person name="Andrzejewski T.M."/>
            <person name="Davidsen T.M."/>
            <person name="Wayne K.J."/>
            <person name="Tettelin H."/>
            <person name="Glass J.I."/>
            <person name="Rusch D."/>
            <person name="Podicherti R."/>
            <person name="Tsui H.-C.T."/>
            <person name="Winkler M.E."/>
        </authorList>
    </citation>
    <scope>NUCLEOTIDE SEQUENCE</scope>
</reference>
<dbReference type="InterPro" id="IPR023485">
    <property type="entry name" value="Ptyr_pPase"/>
</dbReference>
<name>A0A381VRM7_9ZZZZ</name>
<dbReference type="InterPro" id="IPR036196">
    <property type="entry name" value="Ptyr_pPase_sf"/>
</dbReference>
<dbReference type="EMBL" id="UINC01009584">
    <property type="protein sequence ID" value="SVA42952.1"/>
    <property type="molecule type" value="Genomic_DNA"/>
</dbReference>
<evidence type="ECO:0000259" key="1">
    <source>
        <dbReference type="SMART" id="SM00226"/>
    </source>
</evidence>
<dbReference type="Gene3D" id="3.40.50.2300">
    <property type="match status" value="1"/>
</dbReference>
<gene>
    <name evidence="2" type="ORF">METZ01_LOCUS95806</name>
</gene>
<organism evidence="2">
    <name type="scientific">marine metagenome</name>
    <dbReference type="NCBI Taxonomy" id="408172"/>
    <lineage>
        <taxon>unclassified sequences</taxon>
        <taxon>metagenomes</taxon>
        <taxon>ecological metagenomes</taxon>
    </lineage>
</organism>